<proteinExistence type="predicted"/>
<feature type="binding site" evidence="5">
    <location>
        <position position="127"/>
    </location>
    <ligand>
        <name>Mg(2+)</name>
        <dbReference type="ChEBI" id="CHEBI:18420"/>
    </ligand>
</feature>
<comment type="caution">
    <text evidence="7">The sequence shown here is derived from an EMBL/GenBank/DDBJ whole genome shotgun (WGS) entry which is preliminary data.</text>
</comment>
<sequence length="269" mass="28640">MLDKVFAGTLGRGQPDVVTLDLEDSDAPADLRSRKFVRINSGQLGLDDLEAILASTVAPDGLLLPKVHTAADLLTVDRFLSSHARLPAHADLRVIASIESPLGLLNAREIATCAPARIGGLLFAAEDYCASSRLVRTPSRREMLLARQTVVAVAHAYGLQAVDLVCVKYKGEEAERGLRDEAREGREMGFTGKQAIHPAQVAIIQEEFAPSEKEIERAQAILSQYAAAQSSGAGAYGLEGKDGSVEMIDAPMLLQAESILEQAKAAGLA</sequence>
<dbReference type="InterPro" id="IPR005000">
    <property type="entry name" value="Aldolase/citrate-lyase_domain"/>
</dbReference>
<protein>
    <recommendedName>
        <fullName evidence="6">HpcH/HpaI aldolase/citrate lyase domain-containing protein</fullName>
    </recommendedName>
</protein>
<dbReference type="Gene3D" id="3.20.20.60">
    <property type="entry name" value="Phosphoenolpyruvate-binding domains"/>
    <property type="match status" value="1"/>
</dbReference>
<feature type="binding site" evidence="4">
    <location>
        <position position="38"/>
    </location>
    <ligand>
        <name>substrate</name>
    </ligand>
</feature>
<feature type="domain" description="HpcH/HpaI aldolase/citrate lyase" evidence="6">
    <location>
        <begin position="24"/>
        <end position="198"/>
    </location>
</feature>
<evidence type="ECO:0000259" key="6">
    <source>
        <dbReference type="Pfam" id="PF03328"/>
    </source>
</evidence>
<dbReference type="InterPro" id="IPR015813">
    <property type="entry name" value="Pyrv/PenolPyrv_kinase-like_dom"/>
</dbReference>
<evidence type="ECO:0000256" key="2">
    <source>
        <dbReference type="ARBA" id="ARBA00022723"/>
    </source>
</evidence>
<feature type="binding site" evidence="4">
    <location>
        <position position="99"/>
    </location>
    <ligand>
        <name>substrate</name>
    </ligand>
</feature>
<evidence type="ECO:0000256" key="5">
    <source>
        <dbReference type="PIRSR" id="PIRSR015582-2"/>
    </source>
</evidence>
<dbReference type="InterPro" id="IPR011206">
    <property type="entry name" value="Citrate_lyase_beta/mcl1/mcl2"/>
</dbReference>
<dbReference type="GO" id="GO:0006107">
    <property type="term" value="P:oxaloacetate metabolic process"/>
    <property type="evidence" value="ECO:0007669"/>
    <property type="project" value="TreeGrafter"/>
</dbReference>
<evidence type="ECO:0000256" key="3">
    <source>
        <dbReference type="ARBA" id="ARBA00022842"/>
    </source>
</evidence>
<organism evidence="7 8">
    <name type="scientific">Rhodotorula paludigena</name>
    <dbReference type="NCBI Taxonomy" id="86838"/>
    <lineage>
        <taxon>Eukaryota</taxon>
        <taxon>Fungi</taxon>
        <taxon>Dikarya</taxon>
        <taxon>Basidiomycota</taxon>
        <taxon>Pucciniomycotina</taxon>
        <taxon>Microbotryomycetes</taxon>
        <taxon>Sporidiobolales</taxon>
        <taxon>Sporidiobolaceae</taxon>
        <taxon>Rhodotorula</taxon>
    </lineage>
</organism>
<feature type="binding site" evidence="5">
    <location>
        <position position="99"/>
    </location>
    <ligand>
        <name>Mg(2+)</name>
        <dbReference type="ChEBI" id="CHEBI:18420"/>
    </ligand>
</feature>
<dbReference type="EMBL" id="BQKY01000012">
    <property type="protein sequence ID" value="GJN92763.1"/>
    <property type="molecule type" value="Genomic_DNA"/>
</dbReference>
<gene>
    <name evidence="7" type="ORF">Rhopal_005801-T1</name>
</gene>
<dbReference type="GO" id="GO:0000287">
    <property type="term" value="F:magnesium ion binding"/>
    <property type="evidence" value="ECO:0007669"/>
    <property type="project" value="TreeGrafter"/>
</dbReference>
<name>A0AAV5GRD2_9BASI</name>
<dbReference type="Pfam" id="PF03328">
    <property type="entry name" value="HpcH_HpaI"/>
    <property type="match status" value="1"/>
</dbReference>
<comment type="cofactor">
    <cofactor evidence="1">
        <name>Mg(2+)</name>
        <dbReference type="ChEBI" id="CHEBI:18420"/>
    </cofactor>
</comment>
<dbReference type="PIRSF" id="PIRSF015582">
    <property type="entry name" value="Cit_lyase_B"/>
    <property type="match status" value="1"/>
</dbReference>
<dbReference type="Proteomes" id="UP001342314">
    <property type="component" value="Unassembled WGS sequence"/>
</dbReference>
<evidence type="ECO:0000313" key="7">
    <source>
        <dbReference type="EMBL" id="GJN92763.1"/>
    </source>
</evidence>
<dbReference type="AlphaFoldDB" id="A0AAV5GRD2"/>
<keyword evidence="2 5" id="KW-0479">Metal-binding</keyword>
<keyword evidence="3 5" id="KW-0460">Magnesium</keyword>
<dbReference type="GO" id="GO:0003824">
    <property type="term" value="F:catalytic activity"/>
    <property type="evidence" value="ECO:0007669"/>
    <property type="project" value="InterPro"/>
</dbReference>
<reference evidence="7 8" key="1">
    <citation type="submission" date="2021-12" db="EMBL/GenBank/DDBJ databases">
        <title>High titer production of polyol ester of fatty acids by Rhodotorula paludigena BS15 towards product separation-free biomass refinery.</title>
        <authorList>
            <person name="Mano J."/>
            <person name="Ono H."/>
            <person name="Tanaka T."/>
            <person name="Naito K."/>
            <person name="Sushida H."/>
            <person name="Ike M."/>
            <person name="Tokuyasu K."/>
            <person name="Kitaoka M."/>
        </authorList>
    </citation>
    <scope>NUCLEOTIDE SEQUENCE [LARGE SCALE GENOMIC DNA]</scope>
    <source>
        <strain evidence="7 8">BS15</strain>
    </source>
</reference>
<evidence type="ECO:0000313" key="8">
    <source>
        <dbReference type="Proteomes" id="UP001342314"/>
    </source>
</evidence>
<dbReference type="InterPro" id="IPR040442">
    <property type="entry name" value="Pyrv_kinase-like_dom_sf"/>
</dbReference>
<evidence type="ECO:0000256" key="4">
    <source>
        <dbReference type="PIRSR" id="PIRSR015582-1"/>
    </source>
</evidence>
<dbReference type="PANTHER" id="PTHR32308">
    <property type="entry name" value="LYASE BETA SUBUNIT, PUTATIVE (AFU_ORTHOLOGUE AFUA_4G13030)-RELATED"/>
    <property type="match status" value="1"/>
</dbReference>
<accession>A0AAV5GRD2</accession>
<evidence type="ECO:0000256" key="1">
    <source>
        <dbReference type="ARBA" id="ARBA00001946"/>
    </source>
</evidence>
<dbReference type="SUPFAM" id="SSF51621">
    <property type="entry name" value="Phosphoenolpyruvate/pyruvate domain"/>
    <property type="match status" value="1"/>
</dbReference>
<dbReference type="PANTHER" id="PTHR32308:SF0">
    <property type="entry name" value="HPCH_HPAI ALDOLASE_CITRATE LYASE DOMAIN-CONTAINING PROTEIN"/>
    <property type="match status" value="1"/>
</dbReference>
<keyword evidence="8" id="KW-1185">Reference proteome</keyword>